<dbReference type="PANTHER" id="PTHR44520">
    <property type="entry name" value="RESPONSE REGULATOR RCP1-RELATED"/>
    <property type="match status" value="1"/>
</dbReference>
<keyword evidence="6" id="KW-1185">Reference proteome</keyword>
<feature type="modified residue" description="4-aspartylphosphate" evidence="1">
    <location>
        <position position="53"/>
    </location>
</feature>
<dbReference type="EMBL" id="SOEB01000003">
    <property type="protein sequence ID" value="TDX32630.1"/>
    <property type="molecule type" value="Genomic_DNA"/>
</dbReference>
<accession>A0A4V3GUY1</accession>
<comment type="caution">
    <text evidence="4">The sequence shown here is derived from an EMBL/GenBank/DDBJ whole genome shotgun (WGS) entry which is preliminary data.</text>
</comment>
<dbReference type="Proteomes" id="UP000295484">
    <property type="component" value="Unassembled WGS sequence"/>
</dbReference>
<gene>
    <name evidence="4" type="ORF">EV657_103202</name>
    <name evidence="3" type="ORF">JMJ92_06435</name>
</gene>
<dbReference type="Pfam" id="PF00072">
    <property type="entry name" value="Response_reg"/>
    <property type="match status" value="1"/>
</dbReference>
<dbReference type="Gene3D" id="3.40.50.2300">
    <property type="match status" value="1"/>
</dbReference>
<dbReference type="AlphaFoldDB" id="A0A4V3GUY1"/>
<evidence type="ECO:0000259" key="2">
    <source>
        <dbReference type="PROSITE" id="PS50110"/>
    </source>
</evidence>
<reference evidence="4 5" key="1">
    <citation type="submission" date="2019-03" db="EMBL/GenBank/DDBJ databases">
        <title>Genomic Encyclopedia of Type Strains, Phase IV (KMG-IV): sequencing the most valuable type-strain genomes for metagenomic binning, comparative biology and taxonomic classification.</title>
        <authorList>
            <person name="Goeker M."/>
        </authorList>
    </citation>
    <scope>NUCLEOTIDE SEQUENCE [LARGE SCALE GENOMIC DNA]</scope>
    <source>
        <strain evidence="4 5">JA181</strain>
    </source>
</reference>
<evidence type="ECO:0000313" key="3">
    <source>
        <dbReference type="EMBL" id="MBL3577796.1"/>
    </source>
</evidence>
<dbReference type="InterPro" id="IPR011006">
    <property type="entry name" value="CheY-like_superfamily"/>
</dbReference>
<name>A0A4V3GUY1_9RHOB</name>
<evidence type="ECO:0000313" key="4">
    <source>
        <dbReference type="EMBL" id="TDX32630.1"/>
    </source>
</evidence>
<dbReference type="Proteomes" id="UP000635853">
    <property type="component" value="Unassembled WGS sequence"/>
</dbReference>
<evidence type="ECO:0000313" key="5">
    <source>
        <dbReference type="Proteomes" id="UP000295484"/>
    </source>
</evidence>
<dbReference type="InterPro" id="IPR052893">
    <property type="entry name" value="TCS_response_regulator"/>
</dbReference>
<protein>
    <submittedName>
        <fullName evidence="3 4">Response regulator</fullName>
    </submittedName>
</protein>
<reference evidence="6" key="2">
    <citation type="submission" date="2021-01" db="EMBL/GenBank/DDBJ databases">
        <title>Draft genomes of Rhodovulum sulfidophilum.</title>
        <authorList>
            <person name="Guzman M.S."/>
        </authorList>
    </citation>
    <scope>NUCLEOTIDE SEQUENCE [LARGE SCALE GENOMIC DNA]</scope>
    <source>
        <strain evidence="6">AB19</strain>
    </source>
</reference>
<reference evidence="3" key="3">
    <citation type="submission" date="2021-01" db="EMBL/GenBank/DDBJ databases">
        <authorList>
            <person name="Guzman M.S."/>
        </authorList>
    </citation>
    <scope>NUCLEOTIDE SEQUENCE</scope>
    <source>
        <strain evidence="3">AB19</strain>
    </source>
</reference>
<sequence>MMVDDCRFERKMVKRLINKTGLVDRMLEFGMAEDAIHFLRAPDCPKIDALIIDINMPRMNGFEFLEEIAEDWPDHLKGSVVVILTSSECEADVERAESYPVVRSFLRKPIGEAEIARLDTLVNS</sequence>
<feature type="domain" description="Response regulatory" evidence="2">
    <location>
        <begin position="1"/>
        <end position="123"/>
    </location>
</feature>
<keyword evidence="1" id="KW-0597">Phosphoprotein</keyword>
<dbReference type="EMBL" id="JAESIL010000019">
    <property type="protein sequence ID" value="MBL3577796.1"/>
    <property type="molecule type" value="Genomic_DNA"/>
</dbReference>
<dbReference type="PROSITE" id="PS50110">
    <property type="entry name" value="RESPONSE_REGULATORY"/>
    <property type="match status" value="1"/>
</dbReference>
<evidence type="ECO:0000313" key="6">
    <source>
        <dbReference type="Proteomes" id="UP000635853"/>
    </source>
</evidence>
<dbReference type="InterPro" id="IPR001789">
    <property type="entry name" value="Sig_transdc_resp-reg_receiver"/>
</dbReference>
<evidence type="ECO:0000256" key="1">
    <source>
        <dbReference type="PROSITE-ProRule" id="PRU00169"/>
    </source>
</evidence>
<dbReference type="SUPFAM" id="SSF52172">
    <property type="entry name" value="CheY-like"/>
    <property type="match status" value="1"/>
</dbReference>
<dbReference type="PANTHER" id="PTHR44520:SF2">
    <property type="entry name" value="RESPONSE REGULATOR RCP1"/>
    <property type="match status" value="1"/>
</dbReference>
<dbReference type="SMART" id="SM00448">
    <property type="entry name" value="REC"/>
    <property type="match status" value="1"/>
</dbReference>
<proteinExistence type="predicted"/>
<dbReference type="GO" id="GO:0000160">
    <property type="term" value="P:phosphorelay signal transduction system"/>
    <property type="evidence" value="ECO:0007669"/>
    <property type="project" value="InterPro"/>
</dbReference>
<organism evidence="4 5">
    <name type="scientific">Rhodovulum visakhapatnamense</name>
    <dbReference type="NCBI Taxonomy" id="364297"/>
    <lineage>
        <taxon>Bacteria</taxon>
        <taxon>Pseudomonadati</taxon>
        <taxon>Pseudomonadota</taxon>
        <taxon>Alphaproteobacteria</taxon>
        <taxon>Rhodobacterales</taxon>
        <taxon>Paracoccaceae</taxon>
        <taxon>Rhodovulum</taxon>
    </lineage>
</organism>